<gene>
    <name evidence="1" type="ORF">ElyMa_000730600</name>
</gene>
<evidence type="ECO:0000313" key="1">
    <source>
        <dbReference type="EMBL" id="GFR86815.1"/>
    </source>
</evidence>
<comment type="caution">
    <text evidence="1">The sequence shown here is derived from an EMBL/GenBank/DDBJ whole genome shotgun (WGS) entry which is preliminary data.</text>
</comment>
<dbReference type="AlphaFoldDB" id="A0AAV4GNZ4"/>
<name>A0AAV4GNZ4_9GAST</name>
<evidence type="ECO:0000313" key="2">
    <source>
        <dbReference type="Proteomes" id="UP000762676"/>
    </source>
</evidence>
<reference evidence="1 2" key="1">
    <citation type="journal article" date="2021" name="Elife">
        <title>Chloroplast acquisition without the gene transfer in kleptoplastic sea slugs, Plakobranchus ocellatus.</title>
        <authorList>
            <person name="Maeda T."/>
            <person name="Takahashi S."/>
            <person name="Yoshida T."/>
            <person name="Shimamura S."/>
            <person name="Takaki Y."/>
            <person name="Nagai Y."/>
            <person name="Toyoda A."/>
            <person name="Suzuki Y."/>
            <person name="Arimoto A."/>
            <person name="Ishii H."/>
            <person name="Satoh N."/>
            <person name="Nishiyama T."/>
            <person name="Hasebe M."/>
            <person name="Maruyama T."/>
            <person name="Minagawa J."/>
            <person name="Obokata J."/>
            <person name="Shigenobu S."/>
        </authorList>
    </citation>
    <scope>NUCLEOTIDE SEQUENCE [LARGE SCALE GENOMIC DNA]</scope>
</reference>
<organism evidence="1 2">
    <name type="scientific">Elysia marginata</name>
    <dbReference type="NCBI Taxonomy" id="1093978"/>
    <lineage>
        <taxon>Eukaryota</taxon>
        <taxon>Metazoa</taxon>
        <taxon>Spiralia</taxon>
        <taxon>Lophotrochozoa</taxon>
        <taxon>Mollusca</taxon>
        <taxon>Gastropoda</taxon>
        <taxon>Heterobranchia</taxon>
        <taxon>Euthyneura</taxon>
        <taxon>Panpulmonata</taxon>
        <taxon>Sacoglossa</taxon>
        <taxon>Placobranchoidea</taxon>
        <taxon>Plakobranchidae</taxon>
        <taxon>Elysia</taxon>
    </lineage>
</organism>
<accession>A0AAV4GNZ4</accession>
<keyword evidence="2" id="KW-1185">Reference proteome</keyword>
<sequence>MHQSARQHKAKSERSYAGDVSVLAACSVPKDGQGKSQHSCGLAAVENSKLVASYAVGPRGHASRVKSSQTDSPASQIPGCLTSAFSKNKIVGLSLIRRRLEIKGVQSKSACVILSAWRPATRKPYEIFSENGYNFVIENK</sequence>
<protein>
    <submittedName>
        <fullName evidence="1">Uncharacterized protein</fullName>
    </submittedName>
</protein>
<dbReference type="EMBL" id="BMAT01001486">
    <property type="protein sequence ID" value="GFR86815.1"/>
    <property type="molecule type" value="Genomic_DNA"/>
</dbReference>
<dbReference type="Proteomes" id="UP000762676">
    <property type="component" value="Unassembled WGS sequence"/>
</dbReference>
<proteinExistence type="predicted"/>